<name>A0A5F9DN33_RABIT</name>
<keyword evidence="2" id="KW-1185">Reference proteome</keyword>
<dbReference type="InParanoid" id="A0A5F9DN33"/>
<reference evidence="1" key="2">
    <citation type="submission" date="2025-08" db="UniProtKB">
        <authorList>
            <consortium name="Ensembl"/>
        </authorList>
    </citation>
    <scope>IDENTIFICATION</scope>
    <source>
        <strain evidence="1">Thorbecke</strain>
    </source>
</reference>
<dbReference type="AlphaFoldDB" id="A0A5F9DN33"/>
<dbReference type="Bgee" id="ENSOCUG00000030492">
    <property type="expression patterns" value="Expressed in brain and 1 other cell type or tissue"/>
</dbReference>
<accession>A0A5F9DN33</accession>
<sequence>MEPTRDHLHLRWTTEQHVLERQPWRITSLNNHGCQLYSIRSEAAANTCGRFPGRTQAFLAEAPRGT</sequence>
<reference evidence="1" key="3">
    <citation type="submission" date="2025-09" db="UniProtKB">
        <authorList>
            <consortium name="Ensembl"/>
        </authorList>
    </citation>
    <scope>IDENTIFICATION</scope>
    <source>
        <strain evidence="1">Thorbecke</strain>
    </source>
</reference>
<dbReference type="InterPro" id="IPR009847">
    <property type="entry name" value="SNURF"/>
</dbReference>
<dbReference type="Ensembl" id="ENSOCUT00000046746.1">
    <property type="protein sequence ID" value="ENSOCUP00000046879.1"/>
    <property type="gene ID" value="ENSOCUG00000030492.1"/>
</dbReference>
<organism evidence="1 2">
    <name type="scientific">Oryctolagus cuniculus</name>
    <name type="common">Rabbit</name>
    <dbReference type="NCBI Taxonomy" id="9986"/>
    <lineage>
        <taxon>Eukaryota</taxon>
        <taxon>Metazoa</taxon>
        <taxon>Chordata</taxon>
        <taxon>Craniata</taxon>
        <taxon>Vertebrata</taxon>
        <taxon>Euteleostomi</taxon>
        <taxon>Mammalia</taxon>
        <taxon>Eutheria</taxon>
        <taxon>Euarchontoglires</taxon>
        <taxon>Glires</taxon>
        <taxon>Lagomorpha</taxon>
        <taxon>Leporidae</taxon>
        <taxon>Oryctolagus</taxon>
    </lineage>
</organism>
<dbReference type="EMBL" id="AAGW02007119">
    <property type="status" value="NOT_ANNOTATED_CDS"/>
    <property type="molecule type" value="Genomic_DNA"/>
</dbReference>
<dbReference type="Pfam" id="PF07192">
    <property type="entry name" value="SNURF"/>
    <property type="match status" value="1"/>
</dbReference>
<reference evidence="1 2" key="1">
    <citation type="journal article" date="2011" name="Nature">
        <title>A high-resolution map of human evolutionary constraint using 29 mammals.</title>
        <authorList>
            <person name="Lindblad-Toh K."/>
            <person name="Garber M."/>
            <person name="Zuk O."/>
            <person name="Lin M.F."/>
            <person name="Parker B.J."/>
            <person name="Washietl S."/>
            <person name="Kheradpour P."/>
            <person name="Ernst J."/>
            <person name="Jordan G."/>
            <person name="Mauceli E."/>
            <person name="Ward L.D."/>
            <person name="Lowe C.B."/>
            <person name="Holloway A.K."/>
            <person name="Clamp M."/>
            <person name="Gnerre S."/>
            <person name="Alfoldi J."/>
            <person name="Beal K."/>
            <person name="Chang J."/>
            <person name="Clawson H."/>
            <person name="Cuff J."/>
            <person name="Di Palma F."/>
            <person name="Fitzgerald S."/>
            <person name="Flicek P."/>
            <person name="Guttman M."/>
            <person name="Hubisz M.J."/>
            <person name="Jaffe D.B."/>
            <person name="Jungreis I."/>
            <person name="Kent W.J."/>
            <person name="Kostka D."/>
            <person name="Lara M."/>
            <person name="Martins A.L."/>
            <person name="Massingham T."/>
            <person name="Moltke I."/>
            <person name="Raney B.J."/>
            <person name="Rasmussen M.D."/>
            <person name="Robinson J."/>
            <person name="Stark A."/>
            <person name="Vilella A.J."/>
            <person name="Wen J."/>
            <person name="Xie X."/>
            <person name="Zody M.C."/>
            <person name="Baldwin J."/>
            <person name="Bloom T."/>
            <person name="Chin C.W."/>
            <person name="Heiman D."/>
            <person name="Nicol R."/>
            <person name="Nusbaum C."/>
            <person name="Young S."/>
            <person name="Wilkinson J."/>
            <person name="Worley K.C."/>
            <person name="Kovar C.L."/>
            <person name="Muzny D.M."/>
            <person name="Gibbs R.A."/>
            <person name="Cree A."/>
            <person name="Dihn H.H."/>
            <person name="Fowler G."/>
            <person name="Jhangiani S."/>
            <person name="Joshi V."/>
            <person name="Lee S."/>
            <person name="Lewis L.R."/>
            <person name="Nazareth L.V."/>
            <person name="Okwuonu G."/>
            <person name="Santibanez J."/>
            <person name="Warren W.C."/>
            <person name="Mardis E.R."/>
            <person name="Weinstock G.M."/>
            <person name="Wilson R.K."/>
            <person name="Delehaunty K."/>
            <person name="Dooling D."/>
            <person name="Fronik C."/>
            <person name="Fulton L."/>
            <person name="Fulton B."/>
            <person name="Graves T."/>
            <person name="Minx P."/>
            <person name="Sodergren E."/>
            <person name="Birney E."/>
            <person name="Margulies E.H."/>
            <person name="Herrero J."/>
            <person name="Green E.D."/>
            <person name="Haussler D."/>
            <person name="Siepel A."/>
            <person name="Goldman N."/>
            <person name="Pollard K.S."/>
            <person name="Pedersen J.S."/>
            <person name="Lander E.S."/>
            <person name="Kellis M."/>
        </authorList>
    </citation>
    <scope>NUCLEOTIDE SEQUENCE [LARGE SCALE GENOMIC DNA]</scope>
    <source>
        <strain evidence="1 2">Thorbecke inbred</strain>
    </source>
</reference>
<evidence type="ECO:0000313" key="1">
    <source>
        <dbReference type="Ensembl" id="ENSOCUP00000046879.1"/>
    </source>
</evidence>
<protein>
    <submittedName>
        <fullName evidence="1">Uncharacterized protein</fullName>
    </submittedName>
</protein>
<proteinExistence type="predicted"/>
<dbReference type="Proteomes" id="UP000001811">
    <property type="component" value="Chromosome 2"/>
</dbReference>
<evidence type="ECO:0000313" key="2">
    <source>
        <dbReference type="Proteomes" id="UP000001811"/>
    </source>
</evidence>